<dbReference type="SMART" id="SM01221">
    <property type="entry name" value="FTCD"/>
    <property type="match status" value="1"/>
</dbReference>
<accession>A0ABD2YTY7</accession>
<dbReference type="InterPro" id="IPR051623">
    <property type="entry name" value="FTCD"/>
</dbReference>
<dbReference type="Proteomes" id="UP001630127">
    <property type="component" value="Unassembled WGS sequence"/>
</dbReference>
<dbReference type="InterPro" id="IPR022384">
    <property type="entry name" value="FormiminoTrfase_cat_dom_sf"/>
</dbReference>
<dbReference type="Gene3D" id="3.30.70.670">
    <property type="entry name" value="Formiminotransferase, C-terminal subdomain"/>
    <property type="match status" value="1"/>
</dbReference>
<evidence type="ECO:0000256" key="2">
    <source>
        <dbReference type="ARBA" id="ARBA00022679"/>
    </source>
</evidence>
<keyword evidence="6" id="KW-1185">Reference proteome</keyword>
<dbReference type="EMBL" id="JBJUIK010000012">
    <property type="protein sequence ID" value="KAL3509470.1"/>
    <property type="molecule type" value="Genomic_DNA"/>
</dbReference>
<evidence type="ECO:0000313" key="6">
    <source>
        <dbReference type="Proteomes" id="UP001630127"/>
    </source>
</evidence>
<dbReference type="InterPro" id="IPR037070">
    <property type="entry name" value="Formiminotransferase_C_sf"/>
</dbReference>
<gene>
    <name evidence="5" type="ORF">ACH5RR_028871</name>
</gene>
<dbReference type="InterPro" id="IPR013802">
    <property type="entry name" value="Formiminotransferase_C"/>
</dbReference>
<name>A0ABD2YTY7_9GENT</name>
<evidence type="ECO:0000259" key="4">
    <source>
        <dbReference type="SMART" id="SM01222"/>
    </source>
</evidence>
<evidence type="ECO:0000259" key="3">
    <source>
        <dbReference type="SMART" id="SM01221"/>
    </source>
</evidence>
<feature type="domain" description="Formiminotransferase N-terminal subdomain" evidence="4">
    <location>
        <begin position="19"/>
        <end position="212"/>
    </location>
</feature>
<feature type="domain" description="Formiminotransferase C-terminal subdomain" evidence="3">
    <location>
        <begin position="217"/>
        <end position="307"/>
    </location>
</feature>
<dbReference type="PANTHER" id="PTHR12234:SF1">
    <property type="entry name" value="FORMIMINOTRANSFERASE N-TERMINAL SUBDOMAIN-CONTAINING PROTEIN"/>
    <property type="match status" value="1"/>
</dbReference>
<dbReference type="Gene3D" id="3.30.990.10">
    <property type="entry name" value="Formiminotransferase, N-terminal subdomain"/>
    <property type="match status" value="1"/>
</dbReference>
<proteinExistence type="predicted"/>
<dbReference type="InterPro" id="IPR037064">
    <property type="entry name" value="Formiminotransferase_N_sf"/>
</dbReference>
<reference evidence="5 6" key="1">
    <citation type="submission" date="2024-11" db="EMBL/GenBank/DDBJ databases">
        <title>A near-complete genome assembly of Cinchona calisaya.</title>
        <authorList>
            <person name="Lian D.C."/>
            <person name="Zhao X.W."/>
            <person name="Wei L."/>
        </authorList>
    </citation>
    <scope>NUCLEOTIDE SEQUENCE [LARGE SCALE GENOMIC DNA]</scope>
    <source>
        <tissue evidence="5">Nenye</tissue>
    </source>
</reference>
<evidence type="ECO:0000256" key="1">
    <source>
        <dbReference type="ARBA" id="ARBA00012252"/>
    </source>
</evidence>
<evidence type="ECO:0000313" key="5">
    <source>
        <dbReference type="EMBL" id="KAL3509470.1"/>
    </source>
</evidence>
<dbReference type="InterPro" id="IPR012886">
    <property type="entry name" value="Formiminotransferase_N"/>
</dbReference>
<dbReference type="EC" id="2.1.2.5" evidence="1"/>
<comment type="caution">
    <text evidence="5">The sequence shown here is derived from an EMBL/GenBank/DDBJ whole genome shotgun (WGS) entry which is preliminary data.</text>
</comment>
<organism evidence="5 6">
    <name type="scientific">Cinchona calisaya</name>
    <dbReference type="NCBI Taxonomy" id="153742"/>
    <lineage>
        <taxon>Eukaryota</taxon>
        <taxon>Viridiplantae</taxon>
        <taxon>Streptophyta</taxon>
        <taxon>Embryophyta</taxon>
        <taxon>Tracheophyta</taxon>
        <taxon>Spermatophyta</taxon>
        <taxon>Magnoliopsida</taxon>
        <taxon>eudicotyledons</taxon>
        <taxon>Gunneridae</taxon>
        <taxon>Pentapetalae</taxon>
        <taxon>asterids</taxon>
        <taxon>lamiids</taxon>
        <taxon>Gentianales</taxon>
        <taxon>Rubiaceae</taxon>
        <taxon>Cinchonoideae</taxon>
        <taxon>Cinchoneae</taxon>
        <taxon>Cinchona</taxon>
    </lineage>
</organism>
<dbReference type="AlphaFoldDB" id="A0ABD2YTY7"/>
<dbReference type="SUPFAM" id="SSF55116">
    <property type="entry name" value="Formiminotransferase domain of formiminotransferase-cyclodeaminase"/>
    <property type="match status" value="1"/>
</dbReference>
<dbReference type="GO" id="GO:0030409">
    <property type="term" value="F:glutamate formimidoyltransferase activity"/>
    <property type="evidence" value="ECO:0007669"/>
    <property type="project" value="UniProtKB-EC"/>
</dbReference>
<dbReference type="Pfam" id="PF07837">
    <property type="entry name" value="FTCD_N"/>
    <property type="match status" value="1"/>
</dbReference>
<dbReference type="PANTHER" id="PTHR12234">
    <property type="entry name" value="FORMIMINOTRANSFERASE-CYCLODEAMINASE"/>
    <property type="match status" value="1"/>
</dbReference>
<keyword evidence="2" id="KW-0808">Transferase</keyword>
<dbReference type="SMART" id="SM01222">
    <property type="entry name" value="FTCD_N"/>
    <property type="match status" value="1"/>
</dbReference>
<protein>
    <recommendedName>
        <fullName evidence="1">glutamate formimidoyltransferase</fullName>
        <ecNumber evidence="1">2.1.2.5</ecNumber>
    </recommendedName>
</protein>
<sequence>MILMIKRDILKKKMLKKLMLGCCKVYISESRNRGALEAIERAAKKFPEASIINKFEDVIYNRIGYTLVSKLSPSSSSKCGLKGAVFAMVEAAFEAIDFGAHSGSHPRLGVVDHICFHPLGGNTSLEQIAVTANSLAADVGSFLKVPTFIYGAAHREGKSLASIRRELGYFKPNSNGNQWIGGPKSENLKLKPDYGPDLANESQGVIVIGATQWVDNYNVPVISNDVDAVRRIAKRLSGRGGGLPSVQSMALSHGDGVIEVACNLLEPSKVGRDIIQLEVEKLAAVEKLDVGKGYYTDLSQEKIIESYMKVSECFD</sequence>